<dbReference type="EMBL" id="JAAXPE010000046">
    <property type="protein sequence ID" value="NKY89404.1"/>
    <property type="molecule type" value="Genomic_DNA"/>
</dbReference>
<keyword evidence="2" id="KW-1133">Transmembrane helix</keyword>
<evidence type="ECO:0000313" key="4">
    <source>
        <dbReference type="Proteomes" id="UP000523447"/>
    </source>
</evidence>
<name>A0A7X6RL70_9NOCA</name>
<dbReference type="Proteomes" id="UP000523447">
    <property type="component" value="Unassembled WGS sequence"/>
</dbReference>
<dbReference type="AlphaFoldDB" id="A0A7X6RL70"/>
<reference evidence="3 4" key="1">
    <citation type="submission" date="2020-04" db="EMBL/GenBank/DDBJ databases">
        <title>MicrobeNet Type strains.</title>
        <authorList>
            <person name="Nicholson A.C."/>
        </authorList>
    </citation>
    <scope>NUCLEOTIDE SEQUENCE [LARGE SCALE GENOMIC DNA]</scope>
    <source>
        <strain evidence="3 4">DSM 44445</strain>
    </source>
</reference>
<dbReference type="InterPro" id="IPR021235">
    <property type="entry name" value="DUF2637"/>
</dbReference>
<comment type="caution">
    <text evidence="3">The sequence shown here is derived from an EMBL/GenBank/DDBJ whole genome shotgun (WGS) entry which is preliminary data.</text>
</comment>
<evidence type="ECO:0000256" key="2">
    <source>
        <dbReference type="SAM" id="Phobius"/>
    </source>
</evidence>
<keyword evidence="4" id="KW-1185">Reference proteome</keyword>
<dbReference type="RefSeq" id="WP_051031325.1">
    <property type="nucleotide sequence ID" value="NZ_CAWPHS010000041.1"/>
</dbReference>
<gene>
    <name evidence="3" type="ORF">HGA07_27870</name>
</gene>
<feature type="region of interest" description="Disordered" evidence="1">
    <location>
        <begin position="1"/>
        <end position="29"/>
    </location>
</feature>
<evidence type="ECO:0000256" key="1">
    <source>
        <dbReference type="SAM" id="MobiDB-lite"/>
    </source>
</evidence>
<keyword evidence="2" id="KW-0472">Membrane</keyword>
<accession>A0A7X6RL70</accession>
<keyword evidence="2" id="KW-0812">Transmembrane</keyword>
<feature type="transmembrane region" description="Helical" evidence="2">
    <location>
        <begin position="40"/>
        <end position="61"/>
    </location>
</feature>
<dbReference type="Pfam" id="PF10935">
    <property type="entry name" value="DUF2637"/>
    <property type="match status" value="1"/>
</dbReference>
<protein>
    <submittedName>
        <fullName evidence="3">DUF2637 domain-containing protein</fullName>
    </submittedName>
</protein>
<proteinExistence type="predicted"/>
<feature type="transmembrane region" description="Helical" evidence="2">
    <location>
        <begin position="73"/>
        <end position="96"/>
    </location>
</feature>
<evidence type="ECO:0000313" key="3">
    <source>
        <dbReference type="EMBL" id="NKY89404.1"/>
    </source>
</evidence>
<sequence length="276" mass="28386">MNDTMSPDQTTPSPTVAHQTGTTAQLSPQASQSAWNPAEVVALLSLAAVSIAASSWSAIALHGVAQMSGITSWLAWGAPVIVDGPIVQAAFALVTLNRRERAGVVIPKATRWFFWGELAAAELVSLIGNGVHAWNSDGLQLSQMAAAAVAGAAPVAALATTHALTALMEVPRTPQTPATLPVAPATAGDNQATTPEIEATAPDSEATTGVADATAERDAEIWRLHREGLSYREIATVVALHHGTVGKIIGRLKAESDTAAPQLALPAPNNVRSIAG</sequence>
<organism evidence="3 4">
    <name type="scientific">Nocardia veterana</name>
    <dbReference type="NCBI Taxonomy" id="132249"/>
    <lineage>
        <taxon>Bacteria</taxon>
        <taxon>Bacillati</taxon>
        <taxon>Actinomycetota</taxon>
        <taxon>Actinomycetes</taxon>
        <taxon>Mycobacteriales</taxon>
        <taxon>Nocardiaceae</taxon>
        <taxon>Nocardia</taxon>
    </lineage>
</organism>